<organism evidence="1 2">
    <name type="scientific">Haloferula sargassicola</name>
    <dbReference type="NCBI Taxonomy" id="490096"/>
    <lineage>
        <taxon>Bacteria</taxon>
        <taxon>Pseudomonadati</taxon>
        <taxon>Verrucomicrobiota</taxon>
        <taxon>Verrucomicrobiia</taxon>
        <taxon>Verrucomicrobiales</taxon>
        <taxon>Verrucomicrobiaceae</taxon>
        <taxon>Haloferula</taxon>
    </lineage>
</organism>
<reference evidence="1 2" key="1">
    <citation type="submission" date="2024-02" db="EMBL/GenBank/DDBJ databases">
        <title>Haloferula sargassicola NBRC 104335.</title>
        <authorList>
            <person name="Ichikawa N."/>
            <person name="Katano-Makiyama Y."/>
            <person name="Hidaka K."/>
        </authorList>
    </citation>
    <scope>NUCLEOTIDE SEQUENCE [LARGE SCALE GENOMIC DNA]</scope>
    <source>
        <strain evidence="1 2">NBRC 104335</strain>
    </source>
</reference>
<keyword evidence="2" id="KW-1185">Reference proteome</keyword>
<comment type="caution">
    <text evidence="1">The sequence shown here is derived from an EMBL/GenBank/DDBJ whole genome shotgun (WGS) entry which is preliminary data.</text>
</comment>
<sequence>MSKPPKPTVANYREFKDYPKIVAAVSRILARQRFVAPVDLFVEMGLLMPTDLERWKRGQVPVLERVIRCNLTKAGRILRLLRFHAHDLNLKPSLTVYRHRSHSLRFSRSGEPKIEEAYATHLVVVGKRNAGDKPQPPT</sequence>
<evidence type="ECO:0000313" key="2">
    <source>
        <dbReference type="Proteomes" id="UP001476282"/>
    </source>
</evidence>
<evidence type="ECO:0000313" key="1">
    <source>
        <dbReference type="EMBL" id="GAA5481319.1"/>
    </source>
</evidence>
<dbReference type="EMBL" id="BAABRI010000002">
    <property type="protein sequence ID" value="GAA5481319.1"/>
    <property type="molecule type" value="Genomic_DNA"/>
</dbReference>
<proteinExistence type="predicted"/>
<dbReference type="Proteomes" id="UP001476282">
    <property type="component" value="Unassembled WGS sequence"/>
</dbReference>
<accession>A0ABP9UMS0</accession>
<dbReference type="RefSeq" id="WP_353565468.1">
    <property type="nucleotide sequence ID" value="NZ_BAABRI010000002.1"/>
</dbReference>
<name>A0ABP9UMS0_9BACT</name>
<evidence type="ECO:0008006" key="3">
    <source>
        <dbReference type="Google" id="ProtNLM"/>
    </source>
</evidence>
<gene>
    <name evidence="1" type="ORF">Hsar01_00526</name>
</gene>
<protein>
    <recommendedName>
        <fullName evidence="3">Transposase</fullName>
    </recommendedName>
</protein>